<accession>A0A8S1V505</accession>
<dbReference type="AlphaFoldDB" id="A0A8S1V505"/>
<dbReference type="Proteomes" id="UP000683925">
    <property type="component" value="Unassembled WGS sequence"/>
</dbReference>
<comment type="caution">
    <text evidence="1">The sequence shown here is derived from an EMBL/GenBank/DDBJ whole genome shotgun (WGS) entry which is preliminary data.</text>
</comment>
<name>A0A8S1V505_PAROT</name>
<sequence length="69" mass="7834">MMNEINSLLLQSLKINLIIMMEEVIIVDVVNPVNKVTIAMSEQRDEIIFKAIGISFIYQFSNCSSSQLI</sequence>
<evidence type="ECO:0000313" key="1">
    <source>
        <dbReference type="EMBL" id="CAD8169836.1"/>
    </source>
</evidence>
<protein>
    <submittedName>
        <fullName evidence="1">Uncharacterized protein</fullName>
    </submittedName>
</protein>
<keyword evidence="2" id="KW-1185">Reference proteome</keyword>
<organism evidence="1 2">
    <name type="scientific">Paramecium octaurelia</name>
    <dbReference type="NCBI Taxonomy" id="43137"/>
    <lineage>
        <taxon>Eukaryota</taxon>
        <taxon>Sar</taxon>
        <taxon>Alveolata</taxon>
        <taxon>Ciliophora</taxon>
        <taxon>Intramacronucleata</taxon>
        <taxon>Oligohymenophorea</taxon>
        <taxon>Peniculida</taxon>
        <taxon>Parameciidae</taxon>
        <taxon>Paramecium</taxon>
    </lineage>
</organism>
<evidence type="ECO:0000313" key="2">
    <source>
        <dbReference type="Proteomes" id="UP000683925"/>
    </source>
</evidence>
<gene>
    <name evidence="1" type="ORF">POCTA_138.1.T0540156</name>
</gene>
<proteinExistence type="predicted"/>
<reference evidence="1" key="1">
    <citation type="submission" date="2021-01" db="EMBL/GenBank/DDBJ databases">
        <authorList>
            <consortium name="Genoscope - CEA"/>
            <person name="William W."/>
        </authorList>
    </citation>
    <scope>NUCLEOTIDE SEQUENCE</scope>
</reference>
<dbReference type="EMBL" id="CAJJDP010000054">
    <property type="protein sequence ID" value="CAD8169836.1"/>
    <property type="molecule type" value="Genomic_DNA"/>
</dbReference>